<proteinExistence type="predicted"/>
<dbReference type="InterPro" id="IPR043876">
    <property type="entry name" value="DUF5856"/>
</dbReference>
<reference evidence="1" key="1">
    <citation type="submission" date="2020-04" db="EMBL/GenBank/DDBJ databases">
        <authorList>
            <person name="Chiriac C."/>
            <person name="Salcher M."/>
            <person name="Ghai R."/>
            <person name="Kavagutti S V."/>
        </authorList>
    </citation>
    <scope>NUCLEOTIDE SEQUENCE</scope>
</reference>
<gene>
    <name evidence="1" type="ORF">UFOVP770_52</name>
</gene>
<accession>A0A6J5NWL3</accession>
<protein>
    <submittedName>
        <fullName evidence="1">Uncharacterized protein</fullName>
    </submittedName>
</protein>
<name>A0A6J5NWL3_9CAUD</name>
<sequence>MNEFIATLFLARELAHRYHLSTKSYSQHKALQNFYEDLLDLIDDLTEMTQGAHGLLDIPILTEKKSYKEALYCIADKLQYIENNRYKAYRKDDTALQNKIDEIVAVFLTAIYKLENLK</sequence>
<organism evidence="1">
    <name type="scientific">uncultured Caudovirales phage</name>
    <dbReference type="NCBI Taxonomy" id="2100421"/>
    <lineage>
        <taxon>Viruses</taxon>
        <taxon>Duplodnaviria</taxon>
        <taxon>Heunggongvirae</taxon>
        <taxon>Uroviricota</taxon>
        <taxon>Caudoviricetes</taxon>
        <taxon>Peduoviridae</taxon>
        <taxon>Maltschvirus</taxon>
        <taxon>Maltschvirus maltsch</taxon>
    </lineage>
</organism>
<dbReference type="EMBL" id="LR796715">
    <property type="protein sequence ID" value="CAB4161485.1"/>
    <property type="molecule type" value="Genomic_DNA"/>
</dbReference>
<dbReference type="Pfam" id="PF19174">
    <property type="entry name" value="DUF5856"/>
    <property type="match status" value="1"/>
</dbReference>
<evidence type="ECO:0000313" key="1">
    <source>
        <dbReference type="EMBL" id="CAB4161485.1"/>
    </source>
</evidence>